<proteinExistence type="predicted"/>
<reference evidence="1 2" key="2">
    <citation type="journal article" date="2022" name="Mol. Ecol. Resour.">
        <title>The genomes of chicory, endive, great burdock and yacon provide insights into Asteraceae paleo-polyploidization history and plant inulin production.</title>
        <authorList>
            <person name="Fan W."/>
            <person name="Wang S."/>
            <person name="Wang H."/>
            <person name="Wang A."/>
            <person name="Jiang F."/>
            <person name="Liu H."/>
            <person name="Zhao H."/>
            <person name="Xu D."/>
            <person name="Zhang Y."/>
        </authorList>
    </citation>
    <scope>NUCLEOTIDE SEQUENCE [LARGE SCALE GENOMIC DNA]</scope>
    <source>
        <strain evidence="2">cv. Niubang</strain>
    </source>
</reference>
<sequence length="129" mass="14100">MILSLSNTILLCASCIKCMGHLLSKGWTQVFSNEGHRSSARKDTGLQQDKYNVLEGNLQASSAPEDMRTSSASRERSSAAEGLRDLRIFPKMKKEVRRFSGSSEPAPGRADSSLDRAEASGLRILGDRL</sequence>
<evidence type="ECO:0000313" key="2">
    <source>
        <dbReference type="Proteomes" id="UP001055879"/>
    </source>
</evidence>
<dbReference type="Proteomes" id="UP001055879">
    <property type="component" value="Linkage Group LG11"/>
</dbReference>
<protein>
    <submittedName>
        <fullName evidence="1">Uncharacterized protein</fullName>
    </submittedName>
</protein>
<gene>
    <name evidence="1" type="ORF">L6452_31830</name>
</gene>
<evidence type="ECO:0000313" key="1">
    <source>
        <dbReference type="EMBL" id="KAI3692024.1"/>
    </source>
</evidence>
<name>A0ACB8Z225_ARCLA</name>
<reference evidence="2" key="1">
    <citation type="journal article" date="2022" name="Mol. Ecol. Resour.">
        <title>The genomes of chicory, endive, great burdock and yacon provide insights into Asteraceae palaeo-polyploidization history and plant inulin production.</title>
        <authorList>
            <person name="Fan W."/>
            <person name="Wang S."/>
            <person name="Wang H."/>
            <person name="Wang A."/>
            <person name="Jiang F."/>
            <person name="Liu H."/>
            <person name="Zhao H."/>
            <person name="Xu D."/>
            <person name="Zhang Y."/>
        </authorList>
    </citation>
    <scope>NUCLEOTIDE SEQUENCE [LARGE SCALE GENOMIC DNA]</scope>
    <source>
        <strain evidence="2">cv. Niubang</strain>
    </source>
</reference>
<organism evidence="1 2">
    <name type="scientific">Arctium lappa</name>
    <name type="common">Greater burdock</name>
    <name type="synonym">Lappa major</name>
    <dbReference type="NCBI Taxonomy" id="4217"/>
    <lineage>
        <taxon>Eukaryota</taxon>
        <taxon>Viridiplantae</taxon>
        <taxon>Streptophyta</taxon>
        <taxon>Embryophyta</taxon>
        <taxon>Tracheophyta</taxon>
        <taxon>Spermatophyta</taxon>
        <taxon>Magnoliopsida</taxon>
        <taxon>eudicotyledons</taxon>
        <taxon>Gunneridae</taxon>
        <taxon>Pentapetalae</taxon>
        <taxon>asterids</taxon>
        <taxon>campanulids</taxon>
        <taxon>Asterales</taxon>
        <taxon>Asteraceae</taxon>
        <taxon>Carduoideae</taxon>
        <taxon>Cardueae</taxon>
        <taxon>Arctiinae</taxon>
        <taxon>Arctium</taxon>
    </lineage>
</organism>
<keyword evidence="2" id="KW-1185">Reference proteome</keyword>
<accession>A0ACB8Z225</accession>
<dbReference type="EMBL" id="CM042057">
    <property type="protein sequence ID" value="KAI3692024.1"/>
    <property type="molecule type" value="Genomic_DNA"/>
</dbReference>
<comment type="caution">
    <text evidence="1">The sequence shown here is derived from an EMBL/GenBank/DDBJ whole genome shotgun (WGS) entry which is preliminary data.</text>
</comment>